<keyword evidence="2" id="KW-0012">Acyltransferase</keyword>
<sequence length="563" mass="60923">MLERLPNSLAARLDPLGWSGATAAVAGRAVRNPAGVAAATGRWASRMARIPVASAQVMAEREVTPPMPLDPRDRRFDSAAWHDNPAFFALRQSYLATSAYLDDLVDAGAGDPLEDGKARKLAHLLVDLCAPTNIPVTNPAVLVRAFETGGASVVRGSRLAAQDLLRRGGRPLKVDRDAFVLGADLAATPGKVVFRNDLIELIQYEPRTAEVHETPVLINPPWINKYYVADLAPGRSFVEWALGQGRSVFAISYRNPDESMRDATFEDYLQCGPRAAVDAVAEICGSDRVDLVAICAGGALATMLAAYLAAGGEGRIGTLTLINTLLDYSEPGEMGFMTDPETLERVEIRTGATGFLAGQDLGDTFDLLRANDLIFNYWVSRWMQGERPDAFDILAWNEDSIRIPGAMHCDYLRTLYRDNQLAKGELEMGGRTLSLGAVGCDTYVVGAINDHIVPWESSYATVGLMGGEVRFALSNGGHIAGIVNPPGDRSWHEVVGGPGADEHPVLPADAAAWRDAAERHRGSWWEDWASWSSVRAGAMRKPPRMGSEHHPVLGEAPGTYVRE</sequence>
<dbReference type="OrthoDB" id="7208816at2"/>
<feature type="region of interest" description="Disordered" evidence="3">
    <location>
        <begin position="541"/>
        <end position="563"/>
    </location>
</feature>
<dbReference type="Pfam" id="PF00561">
    <property type="entry name" value="Abhydrolase_1"/>
    <property type="match status" value="1"/>
</dbReference>
<feature type="domain" description="AB hydrolase-1" evidence="4">
    <location>
        <begin position="244"/>
        <end position="485"/>
    </location>
</feature>
<keyword evidence="1" id="KW-0808">Transferase</keyword>
<dbReference type="PANTHER" id="PTHR36837">
    <property type="entry name" value="POLY(3-HYDROXYALKANOATE) POLYMERASE SUBUNIT PHAC"/>
    <property type="match status" value="1"/>
</dbReference>
<dbReference type="GO" id="GO:0042619">
    <property type="term" value="P:poly-hydroxybutyrate biosynthetic process"/>
    <property type="evidence" value="ECO:0007669"/>
    <property type="project" value="InterPro"/>
</dbReference>
<dbReference type="InterPro" id="IPR029058">
    <property type="entry name" value="AB_hydrolase_fold"/>
</dbReference>
<evidence type="ECO:0000259" key="5">
    <source>
        <dbReference type="Pfam" id="PF07167"/>
    </source>
</evidence>
<dbReference type="InterPro" id="IPR051321">
    <property type="entry name" value="PHA/PHB_synthase"/>
</dbReference>
<evidence type="ECO:0000259" key="4">
    <source>
        <dbReference type="Pfam" id="PF00561"/>
    </source>
</evidence>
<dbReference type="InterPro" id="IPR010941">
    <property type="entry name" value="PhaC_N"/>
</dbReference>
<dbReference type="GO" id="GO:0016746">
    <property type="term" value="F:acyltransferase activity"/>
    <property type="evidence" value="ECO:0007669"/>
    <property type="project" value="UniProtKB-KW"/>
</dbReference>
<organism evidence="6 7">
    <name type="scientific">Rhodococcus maanshanensis</name>
    <dbReference type="NCBI Taxonomy" id="183556"/>
    <lineage>
        <taxon>Bacteria</taxon>
        <taxon>Bacillati</taxon>
        <taxon>Actinomycetota</taxon>
        <taxon>Actinomycetes</taxon>
        <taxon>Mycobacteriales</taxon>
        <taxon>Nocardiaceae</taxon>
        <taxon>Rhodococcus</taxon>
    </lineage>
</organism>
<dbReference type="PANTHER" id="PTHR36837:SF5">
    <property type="entry name" value="POLY-3-HYDROXYBUTYRATE SYNTHASE"/>
    <property type="match status" value="1"/>
</dbReference>
<dbReference type="RefSeq" id="WP_072753468.1">
    <property type="nucleotide sequence ID" value="NZ_FOAW01000022.1"/>
</dbReference>
<evidence type="ECO:0000256" key="1">
    <source>
        <dbReference type="ARBA" id="ARBA00022679"/>
    </source>
</evidence>
<reference evidence="7" key="1">
    <citation type="submission" date="2016-10" db="EMBL/GenBank/DDBJ databases">
        <authorList>
            <person name="Varghese N."/>
            <person name="Submissions S."/>
        </authorList>
    </citation>
    <scope>NUCLEOTIDE SEQUENCE [LARGE SCALE GENOMIC DNA]</scope>
    <source>
        <strain evidence="7">DSM 44675</strain>
    </source>
</reference>
<name>A0A1H7VNK4_9NOCA</name>
<protein>
    <submittedName>
        <fullName evidence="6">Polyhydroxyalkanoate synthase</fullName>
    </submittedName>
</protein>
<dbReference type="SUPFAM" id="SSF53474">
    <property type="entry name" value="alpha/beta-Hydrolases"/>
    <property type="match status" value="1"/>
</dbReference>
<dbReference type="EMBL" id="FOAW01000022">
    <property type="protein sequence ID" value="SEM10882.1"/>
    <property type="molecule type" value="Genomic_DNA"/>
</dbReference>
<dbReference type="InterPro" id="IPR000073">
    <property type="entry name" value="AB_hydrolase_1"/>
</dbReference>
<dbReference type="AlphaFoldDB" id="A0A1H7VNK4"/>
<dbReference type="Gene3D" id="3.40.50.1820">
    <property type="entry name" value="alpha/beta hydrolase"/>
    <property type="match status" value="1"/>
</dbReference>
<accession>A0A1H7VNK4</accession>
<evidence type="ECO:0000313" key="7">
    <source>
        <dbReference type="Proteomes" id="UP000198677"/>
    </source>
</evidence>
<proteinExistence type="predicted"/>
<keyword evidence="7" id="KW-1185">Reference proteome</keyword>
<dbReference type="Pfam" id="PF07167">
    <property type="entry name" value="PhaC_N"/>
    <property type="match status" value="1"/>
</dbReference>
<evidence type="ECO:0000256" key="3">
    <source>
        <dbReference type="SAM" id="MobiDB-lite"/>
    </source>
</evidence>
<gene>
    <name evidence="6" type="ORF">SAMN05444583_12299</name>
</gene>
<evidence type="ECO:0000256" key="2">
    <source>
        <dbReference type="ARBA" id="ARBA00023315"/>
    </source>
</evidence>
<feature type="domain" description="Poly-beta-hydroxybutyrate polymerase N-terminal" evidence="5">
    <location>
        <begin position="72"/>
        <end position="241"/>
    </location>
</feature>
<dbReference type="Proteomes" id="UP000198677">
    <property type="component" value="Unassembled WGS sequence"/>
</dbReference>
<evidence type="ECO:0000313" key="6">
    <source>
        <dbReference type="EMBL" id="SEM10882.1"/>
    </source>
</evidence>